<dbReference type="KEGG" id="tzo:THMIRHAT_09110"/>
<name>A0A6F8PM50_9GAMM</name>
<accession>A0A6F8PM50</accession>
<dbReference type="RefSeq" id="WP_173290992.1">
    <property type="nucleotide sequence ID" value="NZ_AP021888.1"/>
</dbReference>
<keyword evidence="2" id="KW-1185">Reference proteome</keyword>
<evidence type="ECO:0000313" key="2">
    <source>
        <dbReference type="Proteomes" id="UP000501466"/>
    </source>
</evidence>
<dbReference type="AlphaFoldDB" id="A0A6F8PM50"/>
<proteinExistence type="predicted"/>
<protein>
    <submittedName>
        <fullName evidence="1">Uncharacterized protein</fullName>
    </submittedName>
</protein>
<gene>
    <name evidence="1" type="ORF">THMIRHAT_09110</name>
</gene>
<organism evidence="1 2">
    <name type="scientific">Thiosulfativibrio zosterae</name>
    <dbReference type="NCBI Taxonomy" id="2675053"/>
    <lineage>
        <taxon>Bacteria</taxon>
        <taxon>Pseudomonadati</taxon>
        <taxon>Pseudomonadota</taxon>
        <taxon>Gammaproteobacteria</taxon>
        <taxon>Thiotrichales</taxon>
        <taxon>Piscirickettsiaceae</taxon>
        <taxon>Thiosulfativibrio</taxon>
    </lineage>
</organism>
<dbReference type="Proteomes" id="UP000501466">
    <property type="component" value="Chromosome"/>
</dbReference>
<reference evidence="2" key="1">
    <citation type="submission" date="2019-11" db="EMBL/GenBank/DDBJ databases">
        <title>Isolation and characterization of two novel species in the genus Thiomicrorhabdus.</title>
        <authorList>
            <person name="Mochizuki J."/>
            <person name="Kojima H."/>
            <person name="Fukui M."/>
        </authorList>
    </citation>
    <scope>NUCLEOTIDE SEQUENCE [LARGE SCALE GENOMIC DNA]</scope>
    <source>
        <strain evidence="2">AkT22</strain>
    </source>
</reference>
<sequence length="145" mass="16784">MALTVKHFQLMEADYGMAKKLRYLLAHLYGFDVEVSCRDFLVQAGEAEQDTWVAIQKAFAQTKGANIRLQQLAEKANLEYQVEQAYEAGRVCAQELLPAQLIARGMELRYSKNPYWQKADVPEQVQQAWSDGFQEYLELTREESW</sequence>
<evidence type="ECO:0000313" key="1">
    <source>
        <dbReference type="EMBL" id="BBP43165.1"/>
    </source>
</evidence>
<dbReference type="EMBL" id="AP021888">
    <property type="protein sequence ID" value="BBP43165.1"/>
    <property type="molecule type" value="Genomic_DNA"/>
</dbReference>